<feature type="domain" description="C2H2-type" evidence="7">
    <location>
        <begin position="119"/>
        <end position="148"/>
    </location>
</feature>
<dbReference type="GO" id="GO:0008270">
    <property type="term" value="F:zinc ion binding"/>
    <property type="evidence" value="ECO:0007669"/>
    <property type="project" value="UniProtKB-KW"/>
</dbReference>
<evidence type="ECO:0000313" key="9">
    <source>
        <dbReference type="Proteomes" id="UP000639338"/>
    </source>
</evidence>
<name>A0A834Y6G9_APHGI</name>
<proteinExistence type="predicted"/>
<organism evidence="8 9">
    <name type="scientific">Aphidius gifuensis</name>
    <name type="common">Parasitoid wasp</name>
    <dbReference type="NCBI Taxonomy" id="684658"/>
    <lineage>
        <taxon>Eukaryota</taxon>
        <taxon>Metazoa</taxon>
        <taxon>Ecdysozoa</taxon>
        <taxon>Arthropoda</taxon>
        <taxon>Hexapoda</taxon>
        <taxon>Insecta</taxon>
        <taxon>Pterygota</taxon>
        <taxon>Neoptera</taxon>
        <taxon>Endopterygota</taxon>
        <taxon>Hymenoptera</taxon>
        <taxon>Apocrita</taxon>
        <taxon>Ichneumonoidea</taxon>
        <taxon>Braconidae</taxon>
        <taxon>Aphidiinae</taxon>
        <taxon>Aphidius</taxon>
    </lineage>
</organism>
<feature type="compositionally biased region" description="Polar residues" evidence="6">
    <location>
        <begin position="1"/>
        <end position="10"/>
    </location>
</feature>
<keyword evidence="4" id="KW-0862">Zinc</keyword>
<dbReference type="PROSITE" id="PS00028">
    <property type="entry name" value="ZINC_FINGER_C2H2_1"/>
    <property type="match status" value="9"/>
</dbReference>
<feature type="compositionally biased region" description="Low complexity" evidence="6">
    <location>
        <begin position="382"/>
        <end position="395"/>
    </location>
</feature>
<evidence type="ECO:0000256" key="3">
    <source>
        <dbReference type="ARBA" id="ARBA00022771"/>
    </source>
</evidence>
<feature type="domain" description="C2H2-type" evidence="7">
    <location>
        <begin position="180"/>
        <end position="208"/>
    </location>
</feature>
<feature type="domain" description="C2H2-type" evidence="7">
    <location>
        <begin position="149"/>
        <end position="178"/>
    </location>
</feature>
<feature type="domain" description="C2H2-type" evidence="7">
    <location>
        <begin position="324"/>
        <end position="354"/>
    </location>
</feature>
<keyword evidence="9" id="KW-1185">Reference proteome</keyword>
<feature type="domain" description="C2H2-type" evidence="7">
    <location>
        <begin position="61"/>
        <end position="91"/>
    </location>
</feature>
<comment type="caution">
    <text evidence="8">The sequence shown here is derived from an EMBL/GenBank/DDBJ whole genome shotgun (WGS) entry which is preliminary data.</text>
</comment>
<dbReference type="GO" id="GO:0005634">
    <property type="term" value="C:nucleus"/>
    <property type="evidence" value="ECO:0007669"/>
    <property type="project" value="UniProtKB-ARBA"/>
</dbReference>
<feature type="region of interest" description="Disordered" evidence="6">
    <location>
        <begin position="1"/>
        <end position="58"/>
    </location>
</feature>
<dbReference type="GO" id="GO:0000981">
    <property type="term" value="F:DNA-binding transcription factor activity, RNA polymerase II-specific"/>
    <property type="evidence" value="ECO:0007669"/>
    <property type="project" value="TreeGrafter"/>
</dbReference>
<keyword evidence="3 5" id="KW-0863">Zinc-finger</keyword>
<dbReference type="InterPro" id="IPR013087">
    <property type="entry name" value="Znf_C2H2_type"/>
</dbReference>
<feature type="domain" description="C2H2-type" evidence="7">
    <location>
        <begin position="237"/>
        <end position="265"/>
    </location>
</feature>
<accession>A0A834Y6G9</accession>
<evidence type="ECO:0000256" key="5">
    <source>
        <dbReference type="PROSITE-ProRule" id="PRU00042"/>
    </source>
</evidence>
<dbReference type="SMART" id="SM00355">
    <property type="entry name" value="ZnF_C2H2"/>
    <property type="match status" value="10"/>
</dbReference>
<dbReference type="InterPro" id="IPR050329">
    <property type="entry name" value="GLI_C2H2-zinc-finger"/>
</dbReference>
<feature type="domain" description="C2H2-type" evidence="7">
    <location>
        <begin position="355"/>
        <end position="383"/>
    </location>
</feature>
<evidence type="ECO:0000256" key="6">
    <source>
        <dbReference type="SAM" id="MobiDB-lite"/>
    </source>
</evidence>
<feature type="compositionally biased region" description="Basic and acidic residues" evidence="6">
    <location>
        <begin position="43"/>
        <end position="58"/>
    </location>
</feature>
<sequence>MGHSESQNPDPSFEDGKSDKSMETNSDKSYRTTRSDRKRKLNDKKNEPTTKKQKNDNEKPFKCTIEDCDKSYGQSKSLKRHIMLKHSDYEKDLMDDNETIASSFDGTSVSSDINAIKKHKCTYDGCQAAFRRPSRLVWHIRQHTGERPFQCTFENCDKAYATGSHLKRHQQTHENLEKCIVCTDCPSTFKSLQNLKKHYSRVHDKESRKLCCNICEMRFRKKYKLDEHIAAHNGIYHECNKCGKHFKTLYFLNKHIACAHAKKTYKCPYEECGEIFDTWNARTVHKIDCSYAPRYPCTECTKVFKINSVLKKHMISHEEKDMVYPCPIDNCSKYYKERRNLNVHMANKHLEPKKYTCDYCNVVVTCKSSIRRHITSLHMSDRPSTSTATTSTDNNNNKKKRRDVGGVKKSVVGKLIGLELPRGVQKELLDRMTDISIEDKLFEPPS</sequence>
<dbReference type="AlphaFoldDB" id="A0A834Y6G9"/>
<evidence type="ECO:0000313" key="8">
    <source>
        <dbReference type="EMBL" id="KAF7998033.1"/>
    </source>
</evidence>
<dbReference type="Gene3D" id="3.30.160.60">
    <property type="entry name" value="Classic Zinc Finger"/>
    <property type="match status" value="7"/>
</dbReference>
<reference evidence="8 9" key="1">
    <citation type="submission" date="2020-08" db="EMBL/GenBank/DDBJ databases">
        <title>Aphidius gifuensis genome sequencing and assembly.</title>
        <authorList>
            <person name="Du Z."/>
        </authorList>
    </citation>
    <scope>NUCLEOTIDE SEQUENCE [LARGE SCALE GENOMIC DNA]</scope>
    <source>
        <strain evidence="8">YNYX2018</strain>
        <tissue evidence="8">Adults</tissue>
    </source>
</reference>
<evidence type="ECO:0000256" key="4">
    <source>
        <dbReference type="ARBA" id="ARBA00022833"/>
    </source>
</evidence>
<dbReference type="GO" id="GO:0000978">
    <property type="term" value="F:RNA polymerase II cis-regulatory region sequence-specific DNA binding"/>
    <property type="evidence" value="ECO:0007669"/>
    <property type="project" value="TreeGrafter"/>
</dbReference>
<dbReference type="InterPro" id="IPR036236">
    <property type="entry name" value="Znf_C2H2_sf"/>
</dbReference>
<evidence type="ECO:0000256" key="1">
    <source>
        <dbReference type="ARBA" id="ARBA00022723"/>
    </source>
</evidence>
<dbReference type="Proteomes" id="UP000639338">
    <property type="component" value="Unassembled WGS sequence"/>
</dbReference>
<keyword evidence="1" id="KW-0479">Metal-binding</keyword>
<dbReference type="SUPFAM" id="SSF57667">
    <property type="entry name" value="beta-beta-alpha zinc fingers"/>
    <property type="match status" value="5"/>
</dbReference>
<keyword evidence="2" id="KW-0677">Repeat</keyword>
<feature type="domain" description="C2H2-type" evidence="7">
    <location>
        <begin position="210"/>
        <end position="234"/>
    </location>
</feature>
<dbReference type="PANTHER" id="PTHR19818">
    <property type="entry name" value="ZINC FINGER PROTEIN ZIC AND GLI"/>
    <property type="match status" value="1"/>
</dbReference>
<dbReference type="FunFam" id="3.30.160.60:FF:000125">
    <property type="entry name" value="Putative zinc finger protein 143"/>
    <property type="match status" value="1"/>
</dbReference>
<protein>
    <recommendedName>
        <fullName evidence="7">C2H2-type domain-containing protein</fullName>
    </recommendedName>
</protein>
<feature type="compositionally biased region" description="Basic and acidic residues" evidence="6">
    <location>
        <begin position="14"/>
        <end position="35"/>
    </location>
</feature>
<dbReference type="EMBL" id="JACMRX010000001">
    <property type="protein sequence ID" value="KAF7998033.1"/>
    <property type="molecule type" value="Genomic_DNA"/>
</dbReference>
<feature type="region of interest" description="Disordered" evidence="6">
    <location>
        <begin position="377"/>
        <end position="406"/>
    </location>
</feature>
<dbReference type="GO" id="GO:0045944">
    <property type="term" value="P:positive regulation of transcription by RNA polymerase II"/>
    <property type="evidence" value="ECO:0007669"/>
    <property type="project" value="UniProtKB-ARBA"/>
</dbReference>
<dbReference type="Pfam" id="PF00096">
    <property type="entry name" value="zf-C2H2"/>
    <property type="match status" value="6"/>
</dbReference>
<evidence type="ECO:0000256" key="2">
    <source>
        <dbReference type="ARBA" id="ARBA00022737"/>
    </source>
</evidence>
<feature type="domain" description="C2H2-type" evidence="7">
    <location>
        <begin position="295"/>
        <end position="322"/>
    </location>
</feature>
<gene>
    <name evidence="8" type="ORF">HCN44_009431</name>
</gene>
<evidence type="ECO:0000259" key="7">
    <source>
        <dbReference type="PROSITE" id="PS50157"/>
    </source>
</evidence>
<dbReference type="PROSITE" id="PS50157">
    <property type="entry name" value="ZINC_FINGER_C2H2_2"/>
    <property type="match status" value="9"/>
</dbReference>
<dbReference type="PANTHER" id="PTHR19818:SF139">
    <property type="entry name" value="PAIR-RULE PROTEIN ODD-PAIRED"/>
    <property type="match status" value="1"/>
</dbReference>
<dbReference type="OrthoDB" id="2687452at2759"/>